<dbReference type="SUPFAM" id="SSF143422">
    <property type="entry name" value="Transposase IS200-like"/>
    <property type="match status" value="1"/>
</dbReference>
<protein>
    <recommendedName>
        <fullName evidence="1">Transposase IS200-like domain-containing protein</fullName>
    </recommendedName>
</protein>
<dbReference type="InterPro" id="IPR052715">
    <property type="entry name" value="RAYT_transposase"/>
</dbReference>
<dbReference type="InterPro" id="IPR036515">
    <property type="entry name" value="Transposase_17_sf"/>
</dbReference>
<dbReference type="GO" id="GO:0004803">
    <property type="term" value="F:transposase activity"/>
    <property type="evidence" value="ECO:0007669"/>
    <property type="project" value="InterPro"/>
</dbReference>
<dbReference type="GO" id="GO:0006313">
    <property type="term" value="P:DNA transposition"/>
    <property type="evidence" value="ECO:0007669"/>
    <property type="project" value="InterPro"/>
</dbReference>
<dbReference type="InterPro" id="IPR002686">
    <property type="entry name" value="Transposase_17"/>
</dbReference>
<dbReference type="PANTHER" id="PTHR36966">
    <property type="entry name" value="REP-ASSOCIATED TYROSINE TRANSPOSASE"/>
    <property type="match status" value="1"/>
</dbReference>
<dbReference type="STRING" id="687842.ASU31_04105"/>
<dbReference type="NCBIfam" id="NF047646">
    <property type="entry name" value="REP_Tyr_transpos"/>
    <property type="match status" value="1"/>
</dbReference>
<dbReference type="AlphaFoldDB" id="A0A0T5VSU5"/>
<proteinExistence type="predicted"/>
<sequence length="212" mass="24868">MKFLYISYKSLTSSLKNEDNNLIKTLKSYLIMGGSRYIITDQNQTYFITCTIVGWIDLFTRPEYKNIIVDSLNHCIENKGLILNGWVLMTNHIHFIGRCKEPNKMSDFLRDFKKFTSKQLAVNIKDIPESRRDWLLDKFSFEARKTNRAENHKIWQDDNHPIELQEIDAFQKLHYIHDNPVKAGIVESPEQYIYSSAKDYAGIKGLVKIELI</sequence>
<dbReference type="Proteomes" id="UP000051950">
    <property type="component" value="Unassembled WGS sequence"/>
</dbReference>
<dbReference type="Gene3D" id="3.30.70.1290">
    <property type="entry name" value="Transposase IS200-like"/>
    <property type="match status" value="1"/>
</dbReference>
<gene>
    <name evidence="2" type="ORF">ASU31_04105</name>
</gene>
<evidence type="ECO:0000313" key="2">
    <source>
        <dbReference type="EMBL" id="KRT16877.1"/>
    </source>
</evidence>
<organism evidence="2 3">
    <name type="scientific">Pedobacter ginsenosidimutans</name>
    <dbReference type="NCBI Taxonomy" id="687842"/>
    <lineage>
        <taxon>Bacteria</taxon>
        <taxon>Pseudomonadati</taxon>
        <taxon>Bacteroidota</taxon>
        <taxon>Sphingobacteriia</taxon>
        <taxon>Sphingobacteriales</taxon>
        <taxon>Sphingobacteriaceae</taxon>
        <taxon>Pedobacter</taxon>
    </lineage>
</organism>
<accession>A0A0T5VSU5</accession>
<dbReference type="SMART" id="SM01321">
    <property type="entry name" value="Y1_Tnp"/>
    <property type="match status" value="1"/>
</dbReference>
<evidence type="ECO:0000259" key="1">
    <source>
        <dbReference type="SMART" id="SM01321"/>
    </source>
</evidence>
<reference evidence="2 3" key="1">
    <citation type="submission" date="2015-11" db="EMBL/GenBank/DDBJ databases">
        <title>Sequence of Pedobacter ginsenosidimutans.</title>
        <authorList>
            <person name="Carson E."/>
            <person name="Keyser V."/>
            <person name="Newman J."/>
            <person name="Miller J."/>
        </authorList>
    </citation>
    <scope>NUCLEOTIDE SEQUENCE [LARGE SCALE GENOMIC DNA]</scope>
    <source>
        <strain evidence="2 3">KACC 14530</strain>
    </source>
</reference>
<keyword evidence="3" id="KW-1185">Reference proteome</keyword>
<comment type="caution">
    <text evidence="2">The sequence shown here is derived from an EMBL/GenBank/DDBJ whole genome shotgun (WGS) entry which is preliminary data.</text>
</comment>
<evidence type="ECO:0000313" key="3">
    <source>
        <dbReference type="Proteomes" id="UP000051950"/>
    </source>
</evidence>
<name>A0A0T5VSU5_9SPHI</name>
<dbReference type="PANTHER" id="PTHR36966:SF1">
    <property type="entry name" value="REP-ASSOCIATED TYROSINE TRANSPOSASE"/>
    <property type="match status" value="1"/>
</dbReference>
<dbReference type="GO" id="GO:0043565">
    <property type="term" value="F:sequence-specific DNA binding"/>
    <property type="evidence" value="ECO:0007669"/>
    <property type="project" value="TreeGrafter"/>
</dbReference>
<feature type="domain" description="Transposase IS200-like" evidence="1">
    <location>
        <begin position="41"/>
        <end position="179"/>
    </location>
</feature>
<dbReference type="EMBL" id="LMZQ01000003">
    <property type="protein sequence ID" value="KRT16877.1"/>
    <property type="molecule type" value="Genomic_DNA"/>
</dbReference>